<feature type="domain" description="AB hydrolase-1" evidence="1">
    <location>
        <begin position="22"/>
        <end position="268"/>
    </location>
</feature>
<reference evidence="2 3" key="1">
    <citation type="submission" date="2020-01" db="EMBL/GenBank/DDBJ databases">
        <title>Whole-genome sequence of Heliobacterium undosum DSM 13378.</title>
        <authorList>
            <person name="Kyndt J.A."/>
            <person name="Meyer T.E."/>
        </authorList>
    </citation>
    <scope>NUCLEOTIDE SEQUENCE [LARGE SCALE GENOMIC DNA]</scope>
    <source>
        <strain evidence="2 3">DSM 13378</strain>
    </source>
</reference>
<dbReference type="GO" id="GO:0016787">
    <property type="term" value="F:hydrolase activity"/>
    <property type="evidence" value="ECO:0007669"/>
    <property type="project" value="UniProtKB-KW"/>
</dbReference>
<sequence>MATAIANGVRLNYEVFGPEGAPALLFTHGAGWDHRQWLPQVEPFSRHYRVILWDVRFHGRSGCCDLADLDDFSRDQVALLDHLGVERAVLVGCSMGGHISLRTAILHPERVAALVLMGTPVTSAYNWRNRLAITLQEGSLKKFFSELIDISLQGFSFFFYGLTLRFATMEKIASMHAKGLSLFHPELEEYFYRVTVQHPKERWNLIWEIACRMETLADLPKVACPTLVLEGDAEWMMRRQHRFICEAIPQACHRLISGAGHATNLDNPEEVNDCIDDFLKQALFRDSAQNQQRQLAGAVC</sequence>
<dbReference type="Pfam" id="PF00561">
    <property type="entry name" value="Abhydrolase_1"/>
    <property type="match status" value="1"/>
</dbReference>
<dbReference type="RefSeq" id="WP_161256013.1">
    <property type="nucleotide sequence ID" value="NZ_WXEY01000004.1"/>
</dbReference>
<dbReference type="InterPro" id="IPR000073">
    <property type="entry name" value="AB_hydrolase_1"/>
</dbReference>
<evidence type="ECO:0000313" key="3">
    <source>
        <dbReference type="Proteomes" id="UP000463470"/>
    </source>
</evidence>
<dbReference type="EMBL" id="WXEY01000004">
    <property type="protein sequence ID" value="MZP29144.1"/>
    <property type="molecule type" value="Genomic_DNA"/>
</dbReference>
<dbReference type="PRINTS" id="PR00111">
    <property type="entry name" value="ABHYDROLASE"/>
</dbReference>
<dbReference type="PANTHER" id="PTHR43798">
    <property type="entry name" value="MONOACYLGLYCEROL LIPASE"/>
    <property type="match status" value="1"/>
</dbReference>
<protein>
    <submittedName>
        <fullName evidence="2">Alpha/beta fold hydrolase</fullName>
    </submittedName>
</protein>
<evidence type="ECO:0000313" key="2">
    <source>
        <dbReference type="EMBL" id="MZP29144.1"/>
    </source>
</evidence>
<gene>
    <name evidence="2" type="ORF">GTO91_05390</name>
</gene>
<evidence type="ECO:0000259" key="1">
    <source>
        <dbReference type="Pfam" id="PF00561"/>
    </source>
</evidence>
<dbReference type="AlphaFoldDB" id="A0A845L2S5"/>
<keyword evidence="2" id="KW-0378">Hydrolase</keyword>
<proteinExistence type="predicted"/>
<dbReference type="Gene3D" id="3.40.50.1820">
    <property type="entry name" value="alpha/beta hydrolase"/>
    <property type="match status" value="1"/>
</dbReference>
<keyword evidence="3" id="KW-1185">Reference proteome</keyword>
<comment type="caution">
    <text evidence="2">The sequence shown here is derived from an EMBL/GenBank/DDBJ whole genome shotgun (WGS) entry which is preliminary data.</text>
</comment>
<organism evidence="2 3">
    <name type="scientific">Heliomicrobium undosum</name>
    <dbReference type="NCBI Taxonomy" id="121734"/>
    <lineage>
        <taxon>Bacteria</taxon>
        <taxon>Bacillati</taxon>
        <taxon>Bacillota</taxon>
        <taxon>Clostridia</taxon>
        <taxon>Eubacteriales</taxon>
        <taxon>Heliobacteriaceae</taxon>
        <taxon>Heliomicrobium</taxon>
    </lineage>
</organism>
<dbReference type="SUPFAM" id="SSF53474">
    <property type="entry name" value="alpha/beta-Hydrolases"/>
    <property type="match status" value="1"/>
</dbReference>
<dbReference type="PRINTS" id="PR00412">
    <property type="entry name" value="EPOXHYDRLASE"/>
</dbReference>
<dbReference type="InterPro" id="IPR000639">
    <property type="entry name" value="Epox_hydrolase-like"/>
</dbReference>
<dbReference type="OrthoDB" id="9775557at2"/>
<accession>A0A845L2S5</accession>
<dbReference type="InterPro" id="IPR029058">
    <property type="entry name" value="AB_hydrolase_fold"/>
</dbReference>
<dbReference type="Proteomes" id="UP000463470">
    <property type="component" value="Unassembled WGS sequence"/>
</dbReference>
<dbReference type="InterPro" id="IPR050266">
    <property type="entry name" value="AB_hydrolase_sf"/>
</dbReference>
<name>A0A845L2S5_9FIRM</name>